<keyword evidence="3" id="KW-0863">Zinc-finger</keyword>
<accession>A0A8S0U1Q9</accession>
<evidence type="ECO:0000256" key="2">
    <source>
        <dbReference type="ARBA" id="ARBA00022723"/>
    </source>
</evidence>
<feature type="transmembrane region" description="Helical" evidence="6">
    <location>
        <begin position="247"/>
        <end position="265"/>
    </location>
</feature>
<dbReference type="PANTHER" id="PTHR15067:SF4">
    <property type="entry name" value="E3 UBIQUITIN-PROTEIN LIGASE RNF8"/>
    <property type="match status" value="1"/>
</dbReference>
<dbReference type="Gramene" id="OE9A119645T1">
    <property type="protein sequence ID" value="OE9A119645C1"/>
    <property type="gene ID" value="OE9A119645"/>
</dbReference>
<dbReference type="SUPFAM" id="SSF57850">
    <property type="entry name" value="RING/U-box"/>
    <property type="match status" value="2"/>
</dbReference>
<sequence>MFFFLFFQPSSIAFETLQAIMVHGFQFLEIFLLHSVGESATRRLLKLADISPAGSLWEWKGTLIRNLGFFLDVMTLLMAVAHYVYIWWLHGMAFRLVDAVLFLNIRVKVLCVILQFWLYARLSAIVKCVKGYTKLRIALGTLHAALPDATSEELRAYDDDCAICRELMAKAKKLSCNHLLHLLPENGVTPHATVFSTDALLARQISAGLDRPNFLGHAMHSGVIPNPLQNAESGSLWEWKGTLIRNLGFFLDVMTLLMAVAHYVYIWWLRGMAFRLVDAVLFLNIRVKVLCVILQFWLYALLSAIVKCVEGYTKLRIALGTLHAALPDATSEELRAYDDDCAICRELMAKAKKLSCNHLLHLVFEILVWPVQ</sequence>
<feature type="transmembrane region" description="Helical" evidence="6">
    <location>
        <begin position="12"/>
        <end position="33"/>
    </location>
</feature>
<keyword evidence="5" id="KW-0862">Zinc</keyword>
<dbReference type="Proteomes" id="UP000594638">
    <property type="component" value="Unassembled WGS sequence"/>
</dbReference>
<dbReference type="GO" id="GO:0005829">
    <property type="term" value="C:cytosol"/>
    <property type="evidence" value="ECO:0007669"/>
    <property type="project" value="TreeGrafter"/>
</dbReference>
<evidence type="ECO:0000256" key="6">
    <source>
        <dbReference type="SAM" id="Phobius"/>
    </source>
</evidence>
<dbReference type="GO" id="GO:0000151">
    <property type="term" value="C:ubiquitin ligase complex"/>
    <property type="evidence" value="ECO:0007669"/>
    <property type="project" value="TreeGrafter"/>
</dbReference>
<keyword evidence="8" id="KW-1185">Reference proteome</keyword>
<keyword evidence="2" id="KW-0479">Metal-binding</keyword>
<dbReference type="PANTHER" id="PTHR15067">
    <property type="entry name" value="E3 UBIQUITIN-PROTEIN LIGASE RNF8"/>
    <property type="match status" value="1"/>
</dbReference>
<name>A0A8S0U1Q9_OLEEU</name>
<protein>
    <submittedName>
        <fullName evidence="7">Uncharacterized protein</fullName>
    </submittedName>
</protein>
<keyword evidence="4" id="KW-0833">Ubl conjugation pathway</keyword>
<dbReference type="GO" id="GO:0006511">
    <property type="term" value="P:ubiquitin-dependent protein catabolic process"/>
    <property type="evidence" value="ECO:0007669"/>
    <property type="project" value="TreeGrafter"/>
</dbReference>
<feature type="transmembrane region" description="Helical" evidence="6">
    <location>
        <begin position="285"/>
        <end position="306"/>
    </location>
</feature>
<dbReference type="GO" id="GO:0005886">
    <property type="term" value="C:plasma membrane"/>
    <property type="evidence" value="ECO:0007669"/>
    <property type="project" value="TreeGrafter"/>
</dbReference>
<dbReference type="Gene3D" id="3.30.40.10">
    <property type="entry name" value="Zinc/RING finger domain, C3HC4 (zinc finger)"/>
    <property type="match status" value="2"/>
</dbReference>
<keyword evidence="1" id="KW-0808">Transferase</keyword>
<keyword evidence="6" id="KW-0812">Transmembrane</keyword>
<proteinExistence type="predicted"/>
<dbReference type="EMBL" id="CACTIH010007350">
    <property type="protein sequence ID" value="CAA3010720.1"/>
    <property type="molecule type" value="Genomic_DNA"/>
</dbReference>
<dbReference type="GO" id="GO:0034052">
    <property type="term" value="P:positive regulation of plant-type hypersensitive response"/>
    <property type="evidence" value="ECO:0007669"/>
    <property type="project" value="TreeGrafter"/>
</dbReference>
<evidence type="ECO:0000256" key="1">
    <source>
        <dbReference type="ARBA" id="ARBA00022679"/>
    </source>
</evidence>
<feature type="transmembrane region" description="Helical" evidence="6">
    <location>
        <begin position="100"/>
        <end position="120"/>
    </location>
</feature>
<evidence type="ECO:0000313" key="7">
    <source>
        <dbReference type="EMBL" id="CAA3010720.1"/>
    </source>
</evidence>
<reference evidence="7 8" key="1">
    <citation type="submission" date="2019-12" db="EMBL/GenBank/DDBJ databases">
        <authorList>
            <person name="Alioto T."/>
            <person name="Alioto T."/>
            <person name="Gomez Garrido J."/>
        </authorList>
    </citation>
    <scope>NUCLEOTIDE SEQUENCE [LARGE SCALE GENOMIC DNA]</scope>
</reference>
<evidence type="ECO:0000256" key="4">
    <source>
        <dbReference type="ARBA" id="ARBA00022786"/>
    </source>
</evidence>
<dbReference type="InterPro" id="IPR013083">
    <property type="entry name" value="Znf_RING/FYVE/PHD"/>
</dbReference>
<organism evidence="7 8">
    <name type="scientific">Olea europaea subsp. europaea</name>
    <dbReference type="NCBI Taxonomy" id="158383"/>
    <lineage>
        <taxon>Eukaryota</taxon>
        <taxon>Viridiplantae</taxon>
        <taxon>Streptophyta</taxon>
        <taxon>Embryophyta</taxon>
        <taxon>Tracheophyta</taxon>
        <taxon>Spermatophyta</taxon>
        <taxon>Magnoliopsida</taxon>
        <taxon>eudicotyledons</taxon>
        <taxon>Gunneridae</taxon>
        <taxon>Pentapetalae</taxon>
        <taxon>asterids</taxon>
        <taxon>lamiids</taxon>
        <taxon>Lamiales</taxon>
        <taxon>Oleaceae</taxon>
        <taxon>Oleeae</taxon>
        <taxon>Olea</taxon>
    </lineage>
</organism>
<keyword evidence="6" id="KW-0472">Membrane</keyword>
<dbReference type="OrthoDB" id="7759664at2759"/>
<dbReference type="AlphaFoldDB" id="A0A8S0U1Q9"/>
<evidence type="ECO:0000256" key="5">
    <source>
        <dbReference type="ARBA" id="ARBA00022833"/>
    </source>
</evidence>
<gene>
    <name evidence="7" type="ORF">OLEA9_A119645</name>
</gene>
<evidence type="ECO:0000313" key="8">
    <source>
        <dbReference type="Proteomes" id="UP000594638"/>
    </source>
</evidence>
<keyword evidence="6" id="KW-1133">Transmembrane helix</keyword>
<dbReference type="GO" id="GO:0016567">
    <property type="term" value="P:protein ubiquitination"/>
    <property type="evidence" value="ECO:0007669"/>
    <property type="project" value="TreeGrafter"/>
</dbReference>
<evidence type="ECO:0000256" key="3">
    <source>
        <dbReference type="ARBA" id="ARBA00022771"/>
    </source>
</evidence>
<comment type="caution">
    <text evidence="7">The sequence shown here is derived from an EMBL/GenBank/DDBJ whole genome shotgun (WGS) entry which is preliminary data.</text>
</comment>
<dbReference type="GO" id="GO:0061630">
    <property type="term" value="F:ubiquitin protein ligase activity"/>
    <property type="evidence" value="ECO:0007669"/>
    <property type="project" value="TreeGrafter"/>
</dbReference>
<feature type="transmembrane region" description="Helical" evidence="6">
    <location>
        <begin position="69"/>
        <end position="88"/>
    </location>
</feature>
<dbReference type="GO" id="GO:0008270">
    <property type="term" value="F:zinc ion binding"/>
    <property type="evidence" value="ECO:0007669"/>
    <property type="project" value="UniProtKB-KW"/>
</dbReference>